<dbReference type="GO" id="GO:0004765">
    <property type="term" value="F:shikimate kinase activity"/>
    <property type="evidence" value="ECO:0007669"/>
    <property type="project" value="UniProtKB-EC"/>
</dbReference>
<dbReference type="InterPro" id="IPR023000">
    <property type="entry name" value="Shikimate_kinase_CS"/>
</dbReference>
<accession>A0A383C000</accession>
<dbReference type="GO" id="GO:0005524">
    <property type="term" value="F:ATP binding"/>
    <property type="evidence" value="ECO:0007669"/>
    <property type="project" value="UniProtKB-KW"/>
</dbReference>
<dbReference type="InterPro" id="IPR027417">
    <property type="entry name" value="P-loop_NTPase"/>
</dbReference>
<dbReference type="PANTHER" id="PTHR21087:SF16">
    <property type="entry name" value="SHIKIMATE KINASE 1, CHLOROPLASTIC"/>
    <property type="match status" value="1"/>
</dbReference>
<keyword evidence="9" id="KW-0057">Aromatic amino acid biosynthesis</keyword>
<keyword evidence="8" id="KW-0067">ATP-binding</keyword>
<dbReference type="CDD" id="cd00464">
    <property type="entry name" value="SK"/>
    <property type="match status" value="1"/>
</dbReference>
<evidence type="ECO:0000256" key="6">
    <source>
        <dbReference type="ARBA" id="ARBA00022741"/>
    </source>
</evidence>
<organism evidence="11">
    <name type="scientific">marine metagenome</name>
    <dbReference type="NCBI Taxonomy" id="408172"/>
    <lineage>
        <taxon>unclassified sequences</taxon>
        <taxon>metagenomes</taxon>
        <taxon>ecological metagenomes</taxon>
    </lineage>
</organism>
<sequence length="176" mass="19561">MIATPDNIFLVGFMASGKSHVGRQLAKKIGWKLLDADSEIVERAGRSIETIFKTDGEEVFRALESDIVAELCAGSRQIVAMGGGAFLNPVNRQNMLSHGFVICLRARPETILKRLNKAQANDRARGRRNTPIRPLLGVDNSLKKIECLIQERSVAYSEAHYQVDTDELDPDEIARQ</sequence>
<dbReference type="InterPro" id="IPR031322">
    <property type="entry name" value="Shikimate/glucono_kinase"/>
</dbReference>
<evidence type="ECO:0000256" key="8">
    <source>
        <dbReference type="ARBA" id="ARBA00022840"/>
    </source>
</evidence>
<evidence type="ECO:0000313" key="11">
    <source>
        <dbReference type="EMBL" id="SVE24968.1"/>
    </source>
</evidence>
<gene>
    <name evidence="11" type="ORF">METZ01_LOCUS477822</name>
</gene>
<comment type="similarity">
    <text evidence="2">Belongs to the shikimate kinase family.</text>
</comment>
<dbReference type="EC" id="2.7.1.71" evidence="3"/>
<protein>
    <recommendedName>
        <fullName evidence="3">shikimate kinase</fullName>
        <ecNumber evidence="3">2.7.1.71</ecNumber>
    </recommendedName>
</protein>
<dbReference type="GO" id="GO:0009423">
    <property type="term" value="P:chorismate biosynthetic process"/>
    <property type="evidence" value="ECO:0007669"/>
    <property type="project" value="UniProtKB-UniPathway"/>
</dbReference>
<evidence type="ECO:0000256" key="1">
    <source>
        <dbReference type="ARBA" id="ARBA00004842"/>
    </source>
</evidence>
<dbReference type="GO" id="GO:0009073">
    <property type="term" value="P:aromatic amino acid family biosynthetic process"/>
    <property type="evidence" value="ECO:0007669"/>
    <property type="project" value="UniProtKB-KW"/>
</dbReference>
<dbReference type="HAMAP" id="MF_00109">
    <property type="entry name" value="Shikimate_kinase"/>
    <property type="match status" value="1"/>
</dbReference>
<dbReference type="UniPathway" id="UPA00053">
    <property type="reaction ID" value="UER00088"/>
</dbReference>
<dbReference type="PROSITE" id="PS01128">
    <property type="entry name" value="SHIKIMATE_KINASE"/>
    <property type="match status" value="1"/>
</dbReference>
<dbReference type="Pfam" id="PF01202">
    <property type="entry name" value="SKI"/>
    <property type="match status" value="1"/>
</dbReference>
<reference evidence="11" key="1">
    <citation type="submission" date="2018-05" db="EMBL/GenBank/DDBJ databases">
        <authorList>
            <person name="Lanie J.A."/>
            <person name="Ng W.-L."/>
            <person name="Kazmierczak K.M."/>
            <person name="Andrzejewski T.M."/>
            <person name="Davidsen T.M."/>
            <person name="Wayne K.J."/>
            <person name="Tettelin H."/>
            <person name="Glass J.I."/>
            <person name="Rusch D."/>
            <person name="Podicherti R."/>
            <person name="Tsui H.-C.T."/>
            <person name="Winkler M.E."/>
        </authorList>
    </citation>
    <scope>NUCLEOTIDE SEQUENCE</scope>
</reference>
<keyword evidence="6" id="KW-0547">Nucleotide-binding</keyword>
<keyword evidence="5" id="KW-0808">Transferase</keyword>
<comment type="pathway">
    <text evidence="1">Metabolic intermediate biosynthesis; chorismate biosynthesis; chorismate from D-erythrose 4-phosphate and phosphoenolpyruvate: step 5/7.</text>
</comment>
<dbReference type="EMBL" id="UINC01204305">
    <property type="protein sequence ID" value="SVE24968.1"/>
    <property type="molecule type" value="Genomic_DNA"/>
</dbReference>
<name>A0A383C000_9ZZZZ</name>
<evidence type="ECO:0000256" key="5">
    <source>
        <dbReference type="ARBA" id="ARBA00022679"/>
    </source>
</evidence>
<feature type="non-terminal residue" evidence="11">
    <location>
        <position position="176"/>
    </location>
</feature>
<dbReference type="PANTHER" id="PTHR21087">
    <property type="entry name" value="SHIKIMATE KINASE"/>
    <property type="match status" value="1"/>
</dbReference>
<keyword evidence="4" id="KW-0028">Amino-acid biosynthesis</keyword>
<dbReference type="Gene3D" id="3.40.50.300">
    <property type="entry name" value="P-loop containing nucleotide triphosphate hydrolases"/>
    <property type="match status" value="1"/>
</dbReference>
<dbReference type="SUPFAM" id="SSF52540">
    <property type="entry name" value="P-loop containing nucleoside triphosphate hydrolases"/>
    <property type="match status" value="1"/>
</dbReference>
<evidence type="ECO:0000256" key="4">
    <source>
        <dbReference type="ARBA" id="ARBA00022605"/>
    </source>
</evidence>
<evidence type="ECO:0000256" key="10">
    <source>
        <dbReference type="ARBA" id="ARBA00048567"/>
    </source>
</evidence>
<dbReference type="AlphaFoldDB" id="A0A383C000"/>
<evidence type="ECO:0000256" key="3">
    <source>
        <dbReference type="ARBA" id="ARBA00012154"/>
    </source>
</evidence>
<evidence type="ECO:0000256" key="9">
    <source>
        <dbReference type="ARBA" id="ARBA00023141"/>
    </source>
</evidence>
<evidence type="ECO:0000256" key="7">
    <source>
        <dbReference type="ARBA" id="ARBA00022777"/>
    </source>
</evidence>
<proteinExistence type="inferred from homology"/>
<dbReference type="PRINTS" id="PR01100">
    <property type="entry name" value="SHIKIMTKNASE"/>
</dbReference>
<comment type="catalytic activity">
    <reaction evidence="10">
        <text>shikimate + ATP = 3-phosphoshikimate + ADP + H(+)</text>
        <dbReference type="Rhea" id="RHEA:13121"/>
        <dbReference type="ChEBI" id="CHEBI:15378"/>
        <dbReference type="ChEBI" id="CHEBI:30616"/>
        <dbReference type="ChEBI" id="CHEBI:36208"/>
        <dbReference type="ChEBI" id="CHEBI:145989"/>
        <dbReference type="ChEBI" id="CHEBI:456216"/>
        <dbReference type="EC" id="2.7.1.71"/>
    </reaction>
</comment>
<evidence type="ECO:0000256" key="2">
    <source>
        <dbReference type="ARBA" id="ARBA00006997"/>
    </source>
</evidence>
<dbReference type="GO" id="GO:0005829">
    <property type="term" value="C:cytosol"/>
    <property type="evidence" value="ECO:0007669"/>
    <property type="project" value="TreeGrafter"/>
</dbReference>
<dbReference type="InterPro" id="IPR000623">
    <property type="entry name" value="Shikimate_kinase/TSH1"/>
</dbReference>
<dbReference type="GO" id="GO:0008652">
    <property type="term" value="P:amino acid biosynthetic process"/>
    <property type="evidence" value="ECO:0007669"/>
    <property type="project" value="UniProtKB-KW"/>
</dbReference>
<keyword evidence="7" id="KW-0418">Kinase</keyword>